<feature type="compositionally biased region" description="Acidic residues" evidence="1">
    <location>
        <begin position="659"/>
        <end position="673"/>
    </location>
</feature>
<dbReference type="OMA" id="LCEERME"/>
<dbReference type="Proteomes" id="UP000019149">
    <property type="component" value="Unassembled WGS sequence"/>
</dbReference>
<organism evidence="2 3">
    <name type="scientific">Echinococcus granulosus</name>
    <name type="common">Hydatid tapeworm</name>
    <dbReference type="NCBI Taxonomy" id="6210"/>
    <lineage>
        <taxon>Eukaryota</taxon>
        <taxon>Metazoa</taxon>
        <taxon>Spiralia</taxon>
        <taxon>Lophotrochozoa</taxon>
        <taxon>Platyhelminthes</taxon>
        <taxon>Cestoda</taxon>
        <taxon>Eucestoda</taxon>
        <taxon>Cyclophyllidea</taxon>
        <taxon>Taeniidae</taxon>
        <taxon>Echinococcus</taxon>
        <taxon>Echinococcus granulosus group</taxon>
    </lineage>
</organism>
<comment type="caution">
    <text evidence="2">The sequence shown here is derived from an EMBL/GenBank/DDBJ whole genome shotgun (WGS) entry which is preliminary data.</text>
</comment>
<feature type="compositionally biased region" description="Pro residues" evidence="1">
    <location>
        <begin position="312"/>
        <end position="331"/>
    </location>
</feature>
<reference evidence="2 3" key="1">
    <citation type="journal article" date="2013" name="Nat. Genet.">
        <title>The genome of the hydatid tapeworm Echinococcus granulosus.</title>
        <authorList>
            <person name="Zheng H."/>
            <person name="Zhang W."/>
            <person name="Zhang L."/>
            <person name="Zhang Z."/>
            <person name="Li J."/>
            <person name="Lu G."/>
            <person name="Zhu Y."/>
            <person name="Wang Y."/>
            <person name="Huang Y."/>
            <person name="Liu J."/>
            <person name="Kang H."/>
            <person name="Chen J."/>
            <person name="Wang L."/>
            <person name="Chen A."/>
            <person name="Yu S."/>
            <person name="Gao Z."/>
            <person name="Jin L."/>
            <person name="Gu W."/>
            <person name="Wang Z."/>
            <person name="Zhao L."/>
            <person name="Shi B."/>
            <person name="Wen H."/>
            <person name="Lin R."/>
            <person name="Jones M.K."/>
            <person name="Brejova B."/>
            <person name="Vinar T."/>
            <person name="Zhao G."/>
            <person name="McManus D.P."/>
            <person name="Chen Z."/>
            <person name="Zhou Y."/>
            <person name="Wang S."/>
        </authorList>
    </citation>
    <scope>NUCLEOTIDE SEQUENCE [LARGE SCALE GENOMIC DNA]</scope>
</reference>
<feature type="region of interest" description="Disordered" evidence="1">
    <location>
        <begin position="86"/>
        <end position="120"/>
    </location>
</feature>
<evidence type="ECO:0000313" key="3">
    <source>
        <dbReference type="Proteomes" id="UP000019149"/>
    </source>
</evidence>
<dbReference type="KEGG" id="egl:EGR_09803"/>
<dbReference type="CTD" id="36345518"/>
<name>W6U2J5_ECHGR</name>
<dbReference type="OrthoDB" id="6278023at2759"/>
<feature type="compositionally biased region" description="Low complexity" evidence="1">
    <location>
        <begin position="105"/>
        <end position="116"/>
    </location>
</feature>
<dbReference type="GeneID" id="36345518"/>
<keyword evidence="3" id="KW-1185">Reference proteome</keyword>
<feature type="compositionally biased region" description="Basic and acidic residues" evidence="1">
    <location>
        <begin position="647"/>
        <end position="658"/>
    </location>
</feature>
<feature type="region of interest" description="Disordered" evidence="1">
    <location>
        <begin position="532"/>
        <end position="554"/>
    </location>
</feature>
<feature type="region of interest" description="Disordered" evidence="1">
    <location>
        <begin position="647"/>
        <end position="673"/>
    </location>
</feature>
<feature type="compositionally biased region" description="Basic residues" evidence="1">
    <location>
        <begin position="179"/>
        <end position="190"/>
    </location>
</feature>
<proteinExistence type="predicted"/>
<feature type="compositionally biased region" description="Basic and acidic residues" evidence="1">
    <location>
        <begin position="544"/>
        <end position="553"/>
    </location>
</feature>
<sequence length="673" mass="76598">MSDQLFKVEYPFDDNGLFTGLRTPYQLLQSLSSYKPHCQDEKTRRRPDLEARLVITTWSQLGTLVLLPHMELPLHEVDSAGGEAAFTQPQTCTPEEATKSDSQDSSHFSPPDSSKSTLRTPSALCLPISNEVGQKPSRLRELNVIQSPSALCHHQVNDNAMTNIESSYRTSLKLPLSSSRRRSSRHRRRLGGGGGLGGFETRSASNAEAIQGGVHIAERELINLSEAFLENHLKAINDLKLEATATSQRVQARLKKLCEERMEEFKRKQVHKYNIRWKLRLRQLENFHSFRQLTSSRLFPGLTRVVSRSASPPLPIQPPSPPSLPPTPPISPLLGVRQSVRSRSLSPQRFIPSRKRGLPRSFVMDIKNVHLRQRPLKRCWRVNAEELLTVIGASLQLSKRELETLVKWEKKERERFRKVMTFRLLLEEEAQNQTVKPIHELLNILTKQANDISQKLQFLNNTKRNLFACGDATFKFGAGSSSIGSSLEHLELLMAASSNGRRSSSISYLPRFHTLNSSRIGLCRHHRFCEGSPQNPDPTYATPRDNRWHRDETTTPLNQRSLGSLARELKRLDSRAFERFFGCLDHHRTLLGGRNATLPKGMIRAADWRQEMLGLELWTSRLSTNSDFSYFELSPLVGRQKRWEELEDMQKGAEGKDIEEGETISESESDYCN</sequence>
<dbReference type="RefSeq" id="XP_024346531.1">
    <property type="nucleotide sequence ID" value="XM_024499052.1"/>
</dbReference>
<evidence type="ECO:0000256" key="1">
    <source>
        <dbReference type="SAM" id="MobiDB-lite"/>
    </source>
</evidence>
<dbReference type="EMBL" id="APAU02000168">
    <property type="protein sequence ID" value="EUB55335.1"/>
    <property type="molecule type" value="Genomic_DNA"/>
</dbReference>
<dbReference type="AlphaFoldDB" id="W6U2J5"/>
<evidence type="ECO:0000313" key="2">
    <source>
        <dbReference type="EMBL" id="EUB55335.1"/>
    </source>
</evidence>
<protein>
    <submittedName>
        <fullName evidence="2">Uncharacterized protein</fullName>
    </submittedName>
</protein>
<gene>
    <name evidence="2" type="ORF">EGR_09803</name>
</gene>
<feature type="region of interest" description="Disordered" evidence="1">
    <location>
        <begin position="175"/>
        <end position="198"/>
    </location>
</feature>
<feature type="region of interest" description="Disordered" evidence="1">
    <location>
        <begin position="310"/>
        <end position="332"/>
    </location>
</feature>
<accession>W6U2J5</accession>